<evidence type="ECO:0000256" key="1">
    <source>
        <dbReference type="ARBA" id="ARBA00004141"/>
    </source>
</evidence>
<evidence type="ECO:0000256" key="5">
    <source>
        <dbReference type="SAM" id="Phobius"/>
    </source>
</evidence>
<feature type="transmembrane region" description="Helical" evidence="5">
    <location>
        <begin position="187"/>
        <end position="209"/>
    </location>
</feature>
<evidence type="ECO:0000313" key="8">
    <source>
        <dbReference type="Proteomes" id="UP000219215"/>
    </source>
</evidence>
<feature type="domain" description="EamA" evidence="6">
    <location>
        <begin position="15"/>
        <end position="145"/>
    </location>
</feature>
<feature type="transmembrane region" description="Helical" evidence="5">
    <location>
        <begin position="41"/>
        <end position="61"/>
    </location>
</feature>
<keyword evidence="2 5" id="KW-0812">Transmembrane</keyword>
<dbReference type="GO" id="GO:0016020">
    <property type="term" value="C:membrane"/>
    <property type="evidence" value="ECO:0007669"/>
    <property type="project" value="UniProtKB-SubCell"/>
</dbReference>
<dbReference type="SUPFAM" id="SSF103481">
    <property type="entry name" value="Multidrug resistance efflux transporter EmrE"/>
    <property type="match status" value="2"/>
</dbReference>
<feature type="transmembrane region" description="Helical" evidence="5">
    <location>
        <begin position="132"/>
        <end position="152"/>
    </location>
</feature>
<dbReference type="InterPro" id="IPR000620">
    <property type="entry name" value="EamA_dom"/>
</dbReference>
<feature type="transmembrane region" description="Helical" evidence="5">
    <location>
        <begin position="158"/>
        <end position="178"/>
    </location>
</feature>
<name>A0A2C8FAB7_9BACT</name>
<protein>
    <recommendedName>
        <fullName evidence="6">EamA domain-containing protein</fullName>
    </recommendedName>
</protein>
<dbReference type="PANTHER" id="PTHR32322:SF9">
    <property type="entry name" value="AMINO-ACID METABOLITE EFFLUX PUMP-RELATED"/>
    <property type="match status" value="1"/>
</dbReference>
<feature type="transmembrane region" description="Helical" evidence="5">
    <location>
        <begin position="100"/>
        <end position="120"/>
    </location>
</feature>
<organism evidence="7 8">
    <name type="scientific">Pseudodesulfovibrio profundus</name>
    <dbReference type="NCBI Taxonomy" id="57320"/>
    <lineage>
        <taxon>Bacteria</taxon>
        <taxon>Pseudomonadati</taxon>
        <taxon>Thermodesulfobacteriota</taxon>
        <taxon>Desulfovibrionia</taxon>
        <taxon>Desulfovibrionales</taxon>
        <taxon>Desulfovibrionaceae</taxon>
    </lineage>
</organism>
<dbReference type="EMBL" id="LT907975">
    <property type="protein sequence ID" value="SOB58824.1"/>
    <property type="molecule type" value="Genomic_DNA"/>
</dbReference>
<keyword evidence="8" id="KW-1185">Reference proteome</keyword>
<evidence type="ECO:0000256" key="4">
    <source>
        <dbReference type="ARBA" id="ARBA00023136"/>
    </source>
</evidence>
<dbReference type="KEGG" id="pprf:DPRO_1922"/>
<dbReference type="PANTHER" id="PTHR32322">
    <property type="entry name" value="INNER MEMBRANE TRANSPORTER"/>
    <property type="match status" value="1"/>
</dbReference>
<evidence type="ECO:0000256" key="2">
    <source>
        <dbReference type="ARBA" id="ARBA00022692"/>
    </source>
</evidence>
<gene>
    <name evidence="7" type="ORF">DPRO_1922</name>
</gene>
<feature type="transmembrane region" description="Helical" evidence="5">
    <location>
        <begin position="277"/>
        <end position="293"/>
    </location>
</feature>
<dbReference type="AlphaFoldDB" id="A0A2C8FAB7"/>
<keyword evidence="3 5" id="KW-1133">Transmembrane helix</keyword>
<evidence type="ECO:0000259" key="6">
    <source>
        <dbReference type="Pfam" id="PF00892"/>
    </source>
</evidence>
<dbReference type="InterPro" id="IPR037185">
    <property type="entry name" value="EmrE-like"/>
</dbReference>
<dbReference type="OrthoDB" id="9810556at2"/>
<reference evidence="8" key="1">
    <citation type="submission" date="2017-09" db="EMBL/GenBank/DDBJ databases">
        <authorList>
            <person name="Regsiter A."/>
            <person name="William W."/>
        </authorList>
    </citation>
    <scope>NUCLEOTIDE SEQUENCE [LARGE SCALE GENOMIC DNA]</scope>
    <source>
        <strain evidence="8">500-1</strain>
    </source>
</reference>
<proteinExistence type="predicted"/>
<dbReference type="Pfam" id="PF00892">
    <property type="entry name" value="EamA"/>
    <property type="match status" value="2"/>
</dbReference>
<dbReference type="Proteomes" id="UP000219215">
    <property type="component" value="Chromosome DPRO"/>
</dbReference>
<evidence type="ECO:0000256" key="3">
    <source>
        <dbReference type="ARBA" id="ARBA00022989"/>
    </source>
</evidence>
<sequence>MTTATIKRMGLTEWLLLTTLSIIWGGSFFFNAVALRDFPPLVVVWGRVFIGFLGLTAIVALTNQNVRSHLHRWRQFLTLGILNTFIPFNLIVWGQQYIDSGLAAVINATTPAFTILVAHFVTNDESASMRKFSGAIIGLGGVATLIGTDALTGFGDHVLGQLAIMGAACSYAFGSTYARRMTGIPPMVIACGQLAGSSLVMTPVMFFICRPWTLPMPGSDAIFAVIGLGLVCSTLAYLIFFRILTSSGATNISLVTLLIPVSASGLGITFLNEPFTWRLATGMVIICLAAALIDGRLKLRRRFA</sequence>
<dbReference type="RefSeq" id="WP_097011803.1">
    <property type="nucleotide sequence ID" value="NZ_LT907975.1"/>
</dbReference>
<feature type="transmembrane region" description="Helical" evidence="5">
    <location>
        <begin position="221"/>
        <end position="240"/>
    </location>
</feature>
<feature type="transmembrane region" description="Helical" evidence="5">
    <location>
        <begin position="14"/>
        <end position="35"/>
    </location>
</feature>
<feature type="transmembrane region" description="Helical" evidence="5">
    <location>
        <begin position="252"/>
        <end position="271"/>
    </location>
</feature>
<feature type="transmembrane region" description="Helical" evidence="5">
    <location>
        <begin position="73"/>
        <end position="94"/>
    </location>
</feature>
<dbReference type="InterPro" id="IPR050638">
    <property type="entry name" value="AA-Vitamin_Transporters"/>
</dbReference>
<evidence type="ECO:0000313" key="7">
    <source>
        <dbReference type="EMBL" id="SOB58824.1"/>
    </source>
</evidence>
<feature type="domain" description="EamA" evidence="6">
    <location>
        <begin position="159"/>
        <end position="293"/>
    </location>
</feature>
<keyword evidence="4 5" id="KW-0472">Membrane</keyword>
<comment type="subcellular location">
    <subcellularLocation>
        <location evidence="1">Membrane</location>
        <topology evidence="1">Multi-pass membrane protein</topology>
    </subcellularLocation>
</comment>
<accession>A0A2C8FAB7</accession>